<gene>
    <name evidence="1" type="ORF">FLONG3_3463</name>
</gene>
<name>A0A395T1D0_9HYPO</name>
<dbReference type="OrthoDB" id="1577640at2759"/>
<keyword evidence="2" id="KW-1185">Reference proteome</keyword>
<accession>A0A395T1D0</accession>
<dbReference type="Proteomes" id="UP000266234">
    <property type="component" value="Unassembled WGS sequence"/>
</dbReference>
<dbReference type="EMBL" id="PXOG01000070">
    <property type="protein sequence ID" value="RGP78327.1"/>
    <property type="molecule type" value="Genomic_DNA"/>
</dbReference>
<sequence length="385" mass="43978">MTVTAIATHLRDRRLRLLGIAQTQLGLFLNYNTVAYADSVATEVCNALDAADIPLHPSLRVASDYQSVFFCRFLPLRSFKEFWQRGFYPLNHHNCIGLTPIMVQGRRWFGYEDKEIEINTINWLTNKGFMQQTAKDPLKLGLNVYATGYHYAGAMSAGGLSNFFVDVNISDAVQFLESTVLIRDNCLCWCNEEGHGCSPIKTFLKNYTHNERGEDRPTRARHFFLHHGLPDTSGGEKLSPFVKEALRLLTFEALEMTHTCCSYDQIYGHDHDNLVSEENLDEMAIFHCDPDIVSEIRSCDKQQASAILLEDLMAEFTEQIQRAAPGPYAFEEFIYTHWRRRISGLYTPDPTVVNGLRQHQAFQGLGSPLIVRTGEYVIYEIPPWY</sequence>
<comment type="caution">
    <text evidence="1">The sequence shown here is derived from an EMBL/GenBank/DDBJ whole genome shotgun (WGS) entry which is preliminary data.</text>
</comment>
<organism evidence="1 2">
    <name type="scientific">Fusarium longipes</name>
    <dbReference type="NCBI Taxonomy" id="694270"/>
    <lineage>
        <taxon>Eukaryota</taxon>
        <taxon>Fungi</taxon>
        <taxon>Dikarya</taxon>
        <taxon>Ascomycota</taxon>
        <taxon>Pezizomycotina</taxon>
        <taxon>Sordariomycetes</taxon>
        <taxon>Hypocreomycetidae</taxon>
        <taxon>Hypocreales</taxon>
        <taxon>Nectriaceae</taxon>
        <taxon>Fusarium</taxon>
    </lineage>
</organism>
<protein>
    <submittedName>
        <fullName evidence="1">Uncharacterized protein</fullName>
    </submittedName>
</protein>
<evidence type="ECO:0000313" key="2">
    <source>
        <dbReference type="Proteomes" id="UP000266234"/>
    </source>
</evidence>
<dbReference type="AlphaFoldDB" id="A0A395T1D0"/>
<proteinExistence type="predicted"/>
<reference evidence="1 2" key="1">
    <citation type="journal article" date="2018" name="PLoS Pathog.">
        <title>Evolution of structural diversity of trichothecenes, a family of toxins produced by plant pathogenic and entomopathogenic fungi.</title>
        <authorList>
            <person name="Proctor R.H."/>
            <person name="McCormick S.P."/>
            <person name="Kim H.S."/>
            <person name="Cardoza R.E."/>
            <person name="Stanley A.M."/>
            <person name="Lindo L."/>
            <person name="Kelly A."/>
            <person name="Brown D.W."/>
            <person name="Lee T."/>
            <person name="Vaughan M.M."/>
            <person name="Alexander N.J."/>
            <person name="Busman M."/>
            <person name="Gutierrez S."/>
        </authorList>
    </citation>
    <scope>NUCLEOTIDE SEQUENCE [LARGE SCALE GENOMIC DNA]</scope>
    <source>
        <strain evidence="1 2">NRRL 20695</strain>
    </source>
</reference>
<evidence type="ECO:0000313" key="1">
    <source>
        <dbReference type="EMBL" id="RGP78327.1"/>
    </source>
</evidence>